<reference evidence="1" key="1">
    <citation type="journal article" date="2023" name="Front. Microbiol.">
        <title>Genomic-based phylogenetic and metabolic analyses of the genus Natronomonas, and description of Natronomonas aquatica sp. nov.</title>
        <authorList>
            <person name="Garcia-Roldan A."/>
            <person name="Duran-Viseras A."/>
            <person name="de la Haba R.R."/>
            <person name="Corral P."/>
            <person name="Sanchez-Porro C."/>
            <person name="Ventosa A."/>
        </authorList>
    </citation>
    <scope>NUCLEOTIDE SEQUENCE</scope>
    <source>
        <strain evidence="1">F2-12</strain>
    </source>
</reference>
<sequence length="150" mass="17326">MTSANPESEYADTEPRRDIHIDRELYELFTNLQSSEESPLYEAENHDLFMFAVGYGRRHSEPQPTESEEHAFFGRSQLSDTQRSVLEAVAVSQEETVHVLRDQRRVYELAEQFANAGIDKLHQRVFEMDGDPLSELTLEVKEAYETGTKQ</sequence>
<gene>
    <name evidence="1" type="ORF">KM295_15045</name>
</gene>
<keyword evidence="2" id="KW-1185">Reference proteome</keyword>
<proteinExistence type="predicted"/>
<dbReference type="EMBL" id="JAHLKM010000036">
    <property type="protein sequence ID" value="MCQ4334769.1"/>
    <property type="molecule type" value="Genomic_DNA"/>
</dbReference>
<accession>A0A9R1D5W6</accession>
<protein>
    <submittedName>
        <fullName evidence="1">Uncharacterized protein</fullName>
    </submittedName>
</protein>
<evidence type="ECO:0000313" key="1">
    <source>
        <dbReference type="EMBL" id="MCQ4334769.1"/>
    </source>
</evidence>
<evidence type="ECO:0000313" key="2">
    <source>
        <dbReference type="Proteomes" id="UP001139494"/>
    </source>
</evidence>
<organism evidence="1 2">
    <name type="scientific">Natronomonas aquatica</name>
    <dbReference type="NCBI Taxonomy" id="2841590"/>
    <lineage>
        <taxon>Archaea</taxon>
        <taxon>Methanobacteriati</taxon>
        <taxon>Methanobacteriota</taxon>
        <taxon>Stenosarchaea group</taxon>
        <taxon>Halobacteria</taxon>
        <taxon>Halobacteriales</taxon>
        <taxon>Natronomonadaceae</taxon>
        <taxon>Natronomonas</taxon>
    </lineage>
</organism>
<comment type="caution">
    <text evidence="1">The sequence shown here is derived from an EMBL/GenBank/DDBJ whole genome shotgun (WGS) entry which is preliminary data.</text>
</comment>
<dbReference type="AlphaFoldDB" id="A0A9R1D5W6"/>
<name>A0A9R1D5W6_9EURY</name>
<dbReference type="RefSeq" id="WP_256030866.1">
    <property type="nucleotide sequence ID" value="NZ_JAHLKM010000036.1"/>
</dbReference>
<dbReference type="Proteomes" id="UP001139494">
    <property type="component" value="Unassembled WGS sequence"/>
</dbReference>